<feature type="transmembrane region" description="Helical" evidence="1">
    <location>
        <begin position="6"/>
        <end position="23"/>
    </location>
</feature>
<comment type="caution">
    <text evidence="2">The sequence shown here is derived from an EMBL/GenBank/DDBJ whole genome shotgun (WGS) entry which is preliminary data.</text>
</comment>
<keyword evidence="1" id="KW-1133">Transmembrane helix</keyword>
<proteinExistence type="predicted"/>
<keyword evidence="1" id="KW-0812">Transmembrane</keyword>
<dbReference type="EMBL" id="LAZR01005161">
    <property type="protein sequence ID" value="KKN02337.1"/>
    <property type="molecule type" value="Genomic_DNA"/>
</dbReference>
<protein>
    <submittedName>
        <fullName evidence="2">Uncharacterized protein</fullName>
    </submittedName>
</protein>
<evidence type="ECO:0000256" key="1">
    <source>
        <dbReference type="SAM" id="Phobius"/>
    </source>
</evidence>
<organism evidence="2">
    <name type="scientific">marine sediment metagenome</name>
    <dbReference type="NCBI Taxonomy" id="412755"/>
    <lineage>
        <taxon>unclassified sequences</taxon>
        <taxon>metagenomes</taxon>
        <taxon>ecological metagenomes</taxon>
    </lineage>
</organism>
<accession>A0A0F9MSK0</accession>
<dbReference type="AlphaFoldDB" id="A0A0F9MSK0"/>
<feature type="non-terminal residue" evidence="2">
    <location>
        <position position="24"/>
    </location>
</feature>
<name>A0A0F9MSK0_9ZZZZ</name>
<reference evidence="2" key="1">
    <citation type="journal article" date="2015" name="Nature">
        <title>Complex archaea that bridge the gap between prokaryotes and eukaryotes.</title>
        <authorList>
            <person name="Spang A."/>
            <person name="Saw J.H."/>
            <person name="Jorgensen S.L."/>
            <person name="Zaremba-Niedzwiedzka K."/>
            <person name="Martijn J."/>
            <person name="Lind A.E."/>
            <person name="van Eijk R."/>
            <person name="Schleper C."/>
            <person name="Guy L."/>
            <person name="Ettema T.J."/>
        </authorList>
    </citation>
    <scope>NUCLEOTIDE SEQUENCE</scope>
</reference>
<keyword evidence="1" id="KW-0472">Membrane</keyword>
<sequence>MTKKNIYLGLIILSYILSGISFSI</sequence>
<evidence type="ECO:0000313" key="2">
    <source>
        <dbReference type="EMBL" id="KKN02337.1"/>
    </source>
</evidence>
<gene>
    <name evidence="2" type="ORF">LCGC14_1118920</name>
</gene>